<evidence type="ECO:0000313" key="5">
    <source>
        <dbReference type="EMBL" id="TYK24419.1"/>
    </source>
</evidence>
<dbReference type="PROSITE" id="PS50213">
    <property type="entry name" value="FAS1"/>
    <property type="match status" value="1"/>
</dbReference>
<comment type="similarity">
    <text evidence="1">Belongs to the fasciclin-like AGP family.</text>
</comment>
<dbReference type="InterPro" id="IPR000782">
    <property type="entry name" value="FAS1_domain"/>
</dbReference>
<dbReference type="Gene3D" id="2.30.180.10">
    <property type="entry name" value="FAS1 domain"/>
    <property type="match status" value="1"/>
</dbReference>
<reference evidence="6 7" key="1">
    <citation type="submission" date="2019-08" db="EMBL/GenBank/DDBJ databases">
        <title>Draft genome sequences of two oriental melons (Cucumis melo L. var makuwa).</title>
        <authorList>
            <person name="Kwon S.-Y."/>
        </authorList>
    </citation>
    <scope>NUCLEOTIDE SEQUENCE [LARGE SCALE GENOMIC DNA]</scope>
    <source>
        <strain evidence="7">cv. Chang Bougi</strain>
        <strain evidence="6">cv. SW 3</strain>
        <tissue evidence="4">Leaf</tissue>
    </source>
</reference>
<dbReference type="SUPFAM" id="SSF82153">
    <property type="entry name" value="FAS1 domain"/>
    <property type="match status" value="1"/>
</dbReference>
<dbReference type="Proteomes" id="UP000321393">
    <property type="component" value="Unassembled WGS sequence"/>
</dbReference>
<dbReference type="PANTHER" id="PTHR37232">
    <property type="entry name" value="FASCICLIN DOMAIN PROTEIN"/>
    <property type="match status" value="1"/>
</dbReference>
<dbReference type="InterPro" id="IPR036378">
    <property type="entry name" value="FAS1_dom_sf"/>
</dbReference>
<comment type="caution">
    <text evidence="4">The sequence shown here is derived from an EMBL/GenBank/DDBJ whole genome shotgun (WGS) entry which is preliminary data.</text>
</comment>
<evidence type="ECO:0000313" key="7">
    <source>
        <dbReference type="Proteomes" id="UP000321947"/>
    </source>
</evidence>
<evidence type="ECO:0000313" key="6">
    <source>
        <dbReference type="Proteomes" id="UP000321393"/>
    </source>
</evidence>
<feature type="region of interest" description="Disordered" evidence="2">
    <location>
        <begin position="39"/>
        <end position="58"/>
    </location>
</feature>
<gene>
    <name evidence="5" type="ORF">E5676_scaffold205G002140</name>
    <name evidence="4" type="ORF">E6C27_scaffold43052G002380</name>
</gene>
<dbReference type="OrthoDB" id="286301at2759"/>
<feature type="domain" description="FAS1" evidence="3">
    <location>
        <begin position="132"/>
        <end position="267"/>
    </location>
</feature>
<evidence type="ECO:0000259" key="3">
    <source>
        <dbReference type="PROSITE" id="PS50213"/>
    </source>
</evidence>
<dbReference type="EMBL" id="SSTE01008633">
    <property type="protein sequence ID" value="KAA0055066.1"/>
    <property type="molecule type" value="Genomic_DNA"/>
</dbReference>
<proteinExistence type="inferred from homology"/>
<dbReference type="Proteomes" id="UP000321947">
    <property type="component" value="Unassembled WGS sequence"/>
</dbReference>
<evidence type="ECO:0000256" key="1">
    <source>
        <dbReference type="ARBA" id="ARBA00007843"/>
    </source>
</evidence>
<dbReference type="PANTHER" id="PTHR37232:SF2">
    <property type="entry name" value="FAS1 DOMAIN-CONTAINING PROTEIN"/>
    <property type="match status" value="1"/>
</dbReference>
<organism evidence="4 6">
    <name type="scientific">Cucumis melo var. makuwa</name>
    <name type="common">Oriental melon</name>
    <dbReference type="NCBI Taxonomy" id="1194695"/>
    <lineage>
        <taxon>Eukaryota</taxon>
        <taxon>Viridiplantae</taxon>
        <taxon>Streptophyta</taxon>
        <taxon>Embryophyta</taxon>
        <taxon>Tracheophyta</taxon>
        <taxon>Spermatophyta</taxon>
        <taxon>Magnoliopsida</taxon>
        <taxon>eudicotyledons</taxon>
        <taxon>Gunneridae</taxon>
        <taxon>Pentapetalae</taxon>
        <taxon>rosids</taxon>
        <taxon>fabids</taxon>
        <taxon>Cucurbitales</taxon>
        <taxon>Cucurbitaceae</taxon>
        <taxon>Benincaseae</taxon>
        <taxon>Cucumis</taxon>
    </lineage>
</organism>
<name>A0A5A7UL97_CUCMM</name>
<sequence length="283" mass="31049">MNGAKRSAEAVGCQNASVGEHSALEGSNCASSCRRSGSENVGLSNTNISENPMPRKPKGTEEARLAERWLSVQGHKRFEASKLQNYDVFELYFVGGASDLVDLLVISDQLILDDGGKLPELTVGFKTGARDKVSLIRKVLKDGKLGKFGEMMIEMLPEDLAFTVFIPSEKAFERELSLRVNESFTSTEKMDDTYAVISRILGFSAVPRTIYSTLVDYGSEISYDAVSGFTLNISKDRDGRLVVNGVRSEMVDLKKKGVLVHIMDGVIMDAAFEQSVKPDDNED</sequence>
<evidence type="ECO:0000256" key="2">
    <source>
        <dbReference type="SAM" id="MobiDB-lite"/>
    </source>
</evidence>
<feature type="compositionally biased region" description="Polar residues" evidence="2">
    <location>
        <begin position="39"/>
        <end position="50"/>
    </location>
</feature>
<accession>A0A5A7UL97</accession>
<protein>
    <submittedName>
        <fullName evidence="4">Fasciclin domain-containing protein</fullName>
    </submittedName>
</protein>
<dbReference type="AlphaFoldDB" id="A0A5A7UL97"/>
<dbReference type="EMBL" id="SSTD01003946">
    <property type="protein sequence ID" value="TYK24419.1"/>
    <property type="molecule type" value="Genomic_DNA"/>
</dbReference>
<evidence type="ECO:0000313" key="4">
    <source>
        <dbReference type="EMBL" id="KAA0055066.1"/>
    </source>
</evidence>
<dbReference type="Pfam" id="PF02469">
    <property type="entry name" value="Fasciclin"/>
    <property type="match status" value="1"/>
</dbReference>